<dbReference type="EMBL" id="JBDPZD010000002">
    <property type="protein sequence ID" value="MEO3691801.1"/>
    <property type="molecule type" value="Genomic_DNA"/>
</dbReference>
<reference evidence="3 4" key="1">
    <citation type="submission" date="2024-05" db="EMBL/GenBank/DDBJ databases">
        <title>Roseateles sp. DJS-2-20 16S ribosomal RNA gene Genome sequencing and assembly.</title>
        <authorList>
            <person name="Woo H."/>
        </authorList>
    </citation>
    <scope>NUCLEOTIDE SEQUENCE [LARGE SCALE GENOMIC DNA]</scope>
    <source>
        <strain evidence="3 4">DJS-2-20</strain>
    </source>
</reference>
<feature type="chain" id="PRO_5045649587" evidence="1">
    <location>
        <begin position="20"/>
        <end position="364"/>
    </location>
</feature>
<dbReference type="GO" id="GO:0016491">
    <property type="term" value="F:oxidoreductase activity"/>
    <property type="evidence" value="ECO:0007669"/>
    <property type="project" value="UniProtKB-KW"/>
</dbReference>
<keyword evidence="4" id="KW-1185">Reference proteome</keyword>
<feature type="domain" description="Glucose/Sorbosone dehydrogenase" evidence="2">
    <location>
        <begin position="29"/>
        <end position="360"/>
    </location>
</feature>
<accession>A0ABV0G245</accession>
<evidence type="ECO:0000256" key="1">
    <source>
        <dbReference type="SAM" id="SignalP"/>
    </source>
</evidence>
<dbReference type="PANTHER" id="PTHR19328">
    <property type="entry name" value="HEDGEHOG-INTERACTING PROTEIN"/>
    <property type="match status" value="1"/>
</dbReference>
<keyword evidence="3" id="KW-0560">Oxidoreductase</keyword>
<dbReference type="InterPro" id="IPR012938">
    <property type="entry name" value="Glc/Sorbosone_DH"/>
</dbReference>
<organism evidence="3 4">
    <name type="scientific">Roseateles paludis</name>
    <dbReference type="NCBI Taxonomy" id="3145238"/>
    <lineage>
        <taxon>Bacteria</taxon>
        <taxon>Pseudomonadati</taxon>
        <taxon>Pseudomonadota</taxon>
        <taxon>Betaproteobacteria</taxon>
        <taxon>Burkholderiales</taxon>
        <taxon>Sphaerotilaceae</taxon>
        <taxon>Roseateles</taxon>
    </lineage>
</organism>
<dbReference type="Proteomes" id="UP001495147">
    <property type="component" value="Unassembled WGS sequence"/>
</dbReference>
<protein>
    <submittedName>
        <fullName evidence="3">PQQ-dependent sugar dehydrogenase</fullName>
        <ecNumber evidence="3">1.1.5.-</ecNumber>
    </submittedName>
</protein>
<dbReference type="Gene3D" id="2.120.10.30">
    <property type="entry name" value="TolB, C-terminal domain"/>
    <property type="match status" value="1"/>
</dbReference>
<sequence length="364" mass="39500">MRQLWFAWAGLIVTLGAQAQTLETLVQGLQVPWAVAFLPDGRFLITERDGNLRTARAGEAPSSPLQGVPKVDVNGQGGLLDLRLDSDFARNRTLYLCYAEASVDGKTNSTALARARLSDDAKQLTDVKRLFSQAPKVKSSLHFGCRIAELPDGSLVLALGERFSQMQQAQNLGNHLGKTVRLTKDGGVPPDNPFVGRAGAAPEVYTYGHRNPQGAALDAQGRLWVSEHGPQGGDELNLIRPGLNYGWPVITHGENYGGGKIGEGLTSKDGMEQPVVQWTPSIAPSGLAHLKSNRYGPDWQGSFFLGSLKFGYLERVKLDAQQRVVAQERLFAGIGRLRDVREGPDGLLYLLVEANGSLVRVNPR</sequence>
<dbReference type="InterPro" id="IPR011041">
    <property type="entry name" value="Quinoprot_gluc/sorb_DH_b-prop"/>
</dbReference>
<keyword evidence="1" id="KW-0732">Signal</keyword>
<evidence type="ECO:0000313" key="4">
    <source>
        <dbReference type="Proteomes" id="UP001495147"/>
    </source>
</evidence>
<comment type="caution">
    <text evidence="3">The sequence shown here is derived from an EMBL/GenBank/DDBJ whole genome shotgun (WGS) entry which is preliminary data.</text>
</comment>
<dbReference type="Pfam" id="PF07995">
    <property type="entry name" value="GSDH"/>
    <property type="match status" value="1"/>
</dbReference>
<evidence type="ECO:0000313" key="3">
    <source>
        <dbReference type="EMBL" id="MEO3691801.1"/>
    </source>
</evidence>
<feature type="signal peptide" evidence="1">
    <location>
        <begin position="1"/>
        <end position="19"/>
    </location>
</feature>
<dbReference type="PANTHER" id="PTHR19328:SF75">
    <property type="entry name" value="ALDOSE SUGAR DEHYDROGENASE YLII"/>
    <property type="match status" value="1"/>
</dbReference>
<dbReference type="SUPFAM" id="SSF50952">
    <property type="entry name" value="Soluble quinoprotein glucose dehydrogenase"/>
    <property type="match status" value="1"/>
</dbReference>
<dbReference type="EC" id="1.1.5.-" evidence="3"/>
<gene>
    <name evidence="3" type="ORF">ABDJ85_09990</name>
</gene>
<dbReference type="InterPro" id="IPR011042">
    <property type="entry name" value="6-blade_b-propeller_TolB-like"/>
</dbReference>
<proteinExistence type="predicted"/>
<evidence type="ECO:0000259" key="2">
    <source>
        <dbReference type="Pfam" id="PF07995"/>
    </source>
</evidence>
<name>A0ABV0G245_9BURK</name>